<dbReference type="InterPro" id="IPR035899">
    <property type="entry name" value="DBL_dom_sf"/>
</dbReference>
<name>A0A8K0XPD1_9AGAR</name>
<feature type="compositionally biased region" description="Acidic residues" evidence="1">
    <location>
        <begin position="695"/>
        <end position="706"/>
    </location>
</feature>
<feature type="region of interest" description="Disordered" evidence="1">
    <location>
        <begin position="848"/>
        <end position="874"/>
    </location>
</feature>
<feature type="compositionally biased region" description="Polar residues" evidence="1">
    <location>
        <begin position="471"/>
        <end position="492"/>
    </location>
</feature>
<accession>A0A8K0XPD1</accession>
<evidence type="ECO:0000313" key="4">
    <source>
        <dbReference type="Proteomes" id="UP000813824"/>
    </source>
</evidence>
<organism evidence="3 4">
    <name type="scientific">Cristinia sonorae</name>
    <dbReference type="NCBI Taxonomy" id="1940300"/>
    <lineage>
        <taxon>Eukaryota</taxon>
        <taxon>Fungi</taxon>
        <taxon>Dikarya</taxon>
        <taxon>Basidiomycota</taxon>
        <taxon>Agaricomycotina</taxon>
        <taxon>Agaricomycetes</taxon>
        <taxon>Agaricomycetidae</taxon>
        <taxon>Agaricales</taxon>
        <taxon>Pleurotineae</taxon>
        <taxon>Stephanosporaceae</taxon>
        <taxon>Cristinia</taxon>
    </lineage>
</organism>
<protein>
    <recommendedName>
        <fullName evidence="2">DH domain-containing protein</fullName>
    </recommendedName>
</protein>
<dbReference type="Proteomes" id="UP000813824">
    <property type="component" value="Unassembled WGS sequence"/>
</dbReference>
<feature type="compositionally biased region" description="Pro residues" evidence="1">
    <location>
        <begin position="929"/>
        <end position="953"/>
    </location>
</feature>
<feature type="region of interest" description="Disordered" evidence="1">
    <location>
        <begin position="47"/>
        <end position="155"/>
    </location>
</feature>
<feature type="compositionally biased region" description="Low complexity" evidence="1">
    <location>
        <begin position="312"/>
        <end position="322"/>
    </location>
</feature>
<feature type="compositionally biased region" description="Basic residues" evidence="1">
    <location>
        <begin position="128"/>
        <end position="143"/>
    </location>
</feature>
<evidence type="ECO:0000259" key="2">
    <source>
        <dbReference type="PROSITE" id="PS50010"/>
    </source>
</evidence>
<feature type="compositionally biased region" description="Basic and acidic residues" evidence="1">
    <location>
        <begin position="642"/>
        <end position="653"/>
    </location>
</feature>
<feature type="compositionally biased region" description="Polar residues" evidence="1">
    <location>
        <begin position="18"/>
        <end position="30"/>
    </location>
</feature>
<feature type="compositionally biased region" description="Low complexity" evidence="1">
    <location>
        <begin position="188"/>
        <end position="205"/>
    </location>
</feature>
<dbReference type="AlphaFoldDB" id="A0A8K0XPD1"/>
<feature type="compositionally biased region" description="Low complexity" evidence="1">
    <location>
        <begin position="338"/>
        <end position="362"/>
    </location>
</feature>
<gene>
    <name evidence="3" type="ORF">BXZ70DRAFT_219141</name>
</gene>
<sequence>MSYSSHDHDSQYYDERTTSFSDPGHSSTGISYPALTVLSQREREFISAPVLGQAPHTHSALLDPSEDAEREDGPPSELHFSLRPSSFPPPLPPSPASPSQKRRSISIVTPDEYTYRERYSASEPGHGHSSRHAPKPFSIRRKPPPSYTPSLLGHSSSASLETNMLRLHERTSTANLAEPHARERNLFSHSNASAAQQNRSSVASRTSTRNKLRKPPPSGHARSASSVELARPQSILRPTKSILTIDLTYTPPDTMRMMSRDRQRTDSEMGYLSDAERRMSVTQPPPPLPPLPASSIHVQRLQHTPSRQPTFSSSESSGSRSSGDPERGRRPRHSAYRSSSTTNTTSTHVSSSEASTAATSMSLHNLSSSDWAGKFAKDEGGGTRSQSPPRKLVKKRGPQVPEPAPKKEPKRSRSILGLRMSFMRGKEKEKERKMSLDEGHLRTSSVHDGLPPLSASPPLWVGAQVLHPFSSPKSDASPSTAPFLVSPSTPGSPSYHRRPTSRFRRTSTHALETLALTDPHALSSSAVAELTSRLSIMEDQDRHGLGLGLPEDWHKYATPLSREGSVVGFDEKAFDPYLHTSDARPRPRPPKEKNQREVGAAAEMRRWTLAMTDVSDEVLLDELERLRRWSRPPTVSRGRKVKSVEGHQHDRYTEFGVGPRKHSKTASRSVGGHEFVFGGPSGSRAGRKFNVGSDEGGEEDCSDDESSQASFSSDEEHEDEDEPEFSSLATSSPSPDSDWTTIRHALLCCRDIIRTERSYLSHLHHLASLVYPSSFSSSSPSHETRTRILISTYLPDLVSASEAFLARLEDDPSAWGVSAALIGCEEEMEGAFVRWCGVVGEVFLDPPPATASSSSSPSDSGVEKAGGGGGLRSRVSSTVGFGLKGRSKSGLSVGVEQGGGDVKSVYATKQTRSRAASCYDGQDFSESSHPPPPPPPLPLPPFPSRPLPPPPPLHSGMFTAALGTGLALGISPPPSSSPPPHHHTNSKTALSSSTTTLSRTFTFAAWRKSTVALSESQSTGSLPVLVDRGHRGGGRGGKAEKVKTKAKAKRAVTLRELAIQPTQRVMRYVLQYRDLLKHTPASSPSRALVERAVEGALRIAQRCDRAQGNAAFLRPGPGRMSPGQT</sequence>
<feature type="region of interest" description="Disordered" evidence="1">
    <location>
        <begin position="1"/>
        <end position="31"/>
    </location>
</feature>
<feature type="region of interest" description="Disordered" evidence="1">
    <location>
        <begin position="188"/>
        <end position="235"/>
    </location>
</feature>
<feature type="compositionally biased region" description="Acidic residues" evidence="1">
    <location>
        <begin position="713"/>
        <end position="724"/>
    </location>
</feature>
<dbReference type="SUPFAM" id="SSF48065">
    <property type="entry name" value="DBL homology domain (DH-domain)"/>
    <property type="match status" value="2"/>
</dbReference>
<dbReference type="Pfam" id="PF00621">
    <property type="entry name" value="RhoGEF"/>
    <property type="match status" value="1"/>
</dbReference>
<feature type="compositionally biased region" description="Basic and acidic residues" evidence="1">
    <location>
        <begin position="581"/>
        <end position="596"/>
    </location>
</feature>
<feature type="region of interest" description="Disordered" evidence="1">
    <location>
        <begin position="299"/>
        <end position="450"/>
    </location>
</feature>
<feature type="compositionally biased region" description="Basic and acidic residues" evidence="1">
    <location>
        <begin position="424"/>
        <end position="441"/>
    </location>
</feature>
<feature type="domain" description="DH" evidence="2">
    <location>
        <begin position="1040"/>
        <end position="1106"/>
    </location>
</feature>
<dbReference type="EMBL" id="JAEVFJ010000018">
    <property type="protein sequence ID" value="KAH8099813.1"/>
    <property type="molecule type" value="Genomic_DNA"/>
</dbReference>
<proteinExistence type="predicted"/>
<feature type="compositionally biased region" description="Polar residues" evidence="1">
    <location>
        <begin position="301"/>
        <end position="311"/>
    </location>
</feature>
<dbReference type="PROSITE" id="PS50010">
    <property type="entry name" value="DH_2"/>
    <property type="match status" value="1"/>
</dbReference>
<reference evidence="3" key="1">
    <citation type="journal article" date="2021" name="New Phytol.">
        <title>Evolutionary innovations through gain and loss of genes in the ectomycorrhizal Boletales.</title>
        <authorList>
            <person name="Wu G."/>
            <person name="Miyauchi S."/>
            <person name="Morin E."/>
            <person name="Kuo A."/>
            <person name="Drula E."/>
            <person name="Varga T."/>
            <person name="Kohler A."/>
            <person name="Feng B."/>
            <person name="Cao Y."/>
            <person name="Lipzen A."/>
            <person name="Daum C."/>
            <person name="Hundley H."/>
            <person name="Pangilinan J."/>
            <person name="Johnson J."/>
            <person name="Barry K."/>
            <person name="LaButti K."/>
            <person name="Ng V."/>
            <person name="Ahrendt S."/>
            <person name="Min B."/>
            <person name="Choi I.G."/>
            <person name="Park H."/>
            <person name="Plett J.M."/>
            <person name="Magnuson J."/>
            <person name="Spatafora J.W."/>
            <person name="Nagy L.G."/>
            <person name="Henrissat B."/>
            <person name="Grigoriev I.V."/>
            <person name="Yang Z.L."/>
            <person name="Xu J."/>
            <person name="Martin F.M."/>
        </authorList>
    </citation>
    <scope>NUCLEOTIDE SEQUENCE</scope>
    <source>
        <strain evidence="3">KKN 215</strain>
    </source>
</reference>
<comment type="caution">
    <text evidence="3">The sequence shown here is derived from an EMBL/GenBank/DDBJ whole genome shotgun (WGS) entry which is preliminary data.</text>
</comment>
<dbReference type="GO" id="GO:0005085">
    <property type="term" value="F:guanyl-nucleotide exchange factor activity"/>
    <property type="evidence" value="ECO:0007669"/>
    <property type="project" value="InterPro"/>
</dbReference>
<feature type="compositionally biased region" description="Basic and acidic residues" evidence="1">
    <location>
        <begin position="1"/>
        <end position="17"/>
    </location>
</feature>
<keyword evidence="4" id="KW-1185">Reference proteome</keyword>
<feature type="compositionally biased region" description="Low complexity" evidence="1">
    <location>
        <begin position="725"/>
        <end position="738"/>
    </location>
</feature>
<evidence type="ECO:0000313" key="3">
    <source>
        <dbReference type="EMBL" id="KAH8099813.1"/>
    </source>
</evidence>
<feature type="region of interest" description="Disordered" evidence="1">
    <location>
        <begin position="632"/>
        <end position="738"/>
    </location>
</feature>
<evidence type="ECO:0000256" key="1">
    <source>
        <dbReference type="SAM" id="MobiDB-lite"/>
    </source>
</evidence>
<feature type="region of interest" description="Disordered" evidence="1">
    <location>
        <begin position="470"/>
        <end position="503"/>
    </location>
</feature>
<dbReference type="InterPro" id="IPR000219">
    <property type="entry name" value="DH_dom"/>
</dbReference>
<dbReference type="Gene3D" id="1.20.900.10">
    <property type="entry name" value="Dbl homology (DH) domain"/>
    <property type="match status" value="1"/>
</dbReference>
<dbReference type="OrthoDB" id="660555at2759"/>
<feature type="region of interest" description="Disordered" evidence="1">
    <location>
        <begin position="916"/>
        <end position="994"/>
    </location>
</feature>
<feature type="region of interest" description="Disordered" evidence="1">
    <location>
        <begin position="577"/>
        <end position="599"/>
    </location>
</feature>
<feature type="compositionally biased region" description="Pro residues" evidence="1">
    <location>
        <begin position="86"/>
        <end position="96"/>
    </location>
</feature>
<feature type="compositionally biased region" description="Low complexity" evidence="1">
    <location>
        <begin position="850"/>
        <end position="860"/>
    </location>
</feature>